<gene>
    <name evidence="3" type="ORF">GCM10023167_01060</name>
</gene>
<evidence type="ECO:0000313" key="4">
    <source>
        <dbReference type="Proteomes" id="UP001500642"/>
    </source>
</evidence>
<reference evidence="4" key="1">
    <citation type="journal article" date="2019" name="Int. J. Syst. Evol. Microbiol.">
        <title>The Global Catalogue of Microorganisms (GCM) 10K type strain sequencing project: providing services to taxonomists for standard genome sequencing and annotation.</title>
        <authorList>
            <consortium name="The Broad Institute Genomics Platform"/>
            <consortium name="The Broad Institute Genome Sequencing Center for Infectious Disease"/>
            <person name="Wu L."/>
            <person name="Ma J."/>
        </authorList>
    </citation>
    <scope>NUCLEOTIDE SEQUENCE [LARGE SCALE GENOMIC DNA]</scope>
    <source>
        <strain evidence="4">JCM 17808</strain>
    </source>
</reference>
<dbReference type="Proteomes" id="UP001500642">
    <property type="component" value="Unassembled WGS sequence"/>
</dbReference>
<feature type="region of interest" description="Disordered" evidence="1">
    <location>
        <begin position="203"/>
        <end position="271"/>
    </location>
</feature>
<evidence type="ECO:0008006" key="5">
    <source>
        <dbReference type="Google" id="ProtNLM"/>
    </source>
</evidence>
<keyword evidence="2" id="KW-0812">Transmembrane</keyword>
<comment type="caution">
    <text evidence="3">The sequence shown here is derived from an EMBL/GenBank/DDBJ whole genome shotgun (WGS) entry which is preliminary data.</text>
</comment>
<keyword evidence="2" id="KW-1133">Transmembrane helix</keyword>
<organism evidence="3 4">
    <name type="scientific">Brevibacterium pityocampae</name>
    <dbReference type="NCBI Taxonomy" id="506594"/>
    <lineage>
        <taxon>Bacteria</taxon>
        <taxon>Bacillati</taxon>
        <taxon>Actinomycetota</taxon>
        <taxon>Actinomycetes</taxon>
        <taxon>Micrococcales</taxon>
        <taxon>Brevibacteriaceae</taxon>
        <taxon>Brevibacterium</taxon>
    </lineage>
</organism>
<feature type="compositionally biased region" description="Low complexity" evidence="1">
    <location>
        <begin position="226"/>
        <end position="243"/>
    </location>
</feature>
<sequence>MFKRKTQPKTIKDEVADVVHAVSDVVRQGSANAIDAAAPRLRDASVKLQDAASQVRPRVDRLNDQLRPRLEELGKQGRSQFDHLSAEGQARFDDARHRFTDEIAPQATERAGAVAASAAGLLATAQTPKFVDDLAVRVTGDKKAVKKARKALARASKDITKSTQAKKSGGFGSALVWILAIGGLAGIAYYVWKKAQPVEDPWSTPLPANRPADARPVGSVPASQQTAVTPTVTEAPVPAAKAEASTDVTADPDSADADTVGSDTDSDAPKH</sequence>
<proteinExistence type="predicted"/>
<evidence type="ECO:0000313" key="3">
    <source>
        <dbReference type="EMBL" id="GAA4382526.1"/>
    </source>
</evidence>
<accession>A0ABP8J084</accession>
<keyword evidence="2" id="KW-0472">Membrane</keyword>
<evidence type="ECO:0000256" key="1">
    <source>
        <dbReference type="SAM" id="MobiDB-lite"/>
    </source>
</evidence>
<evidence type="ECO:0000256" key="2">
    <source>
        <dbReference type="SAM" id="Phobius"/>
    </source>
</evidence>
<name>A0ABP8J084_9MICO</name>
<keyword evidence="4" id="KW-1185">Reference proteome</keyword>
<protein>
    <recommendedName>
        <fullName evidence="5">DUF3618 domain-containing protein</fullName>
    </recommendedName>
</protein>
<dbReference type="EMBL" id="BAABGL010000002">
    <property type="protein sequence ID" value="GAA4382526.1"/>
    <property type="molecule type" value="Genomic_DNA"/>
</dbReference>
<dbReference type="RefSeq" id="WP_137318471.1">
    <property type="nucleotide sequence ID" value="NZ_BAABGL010000002.1"/>
</dbReference>
<feature type="transmembrane region" description="Helical" evidence="2">
    <location>
        <begin position="171"/>
        <end position="192"/>
    </location>
</feature>